<organism evidence="3 4">
    <name type="scientific">Demequina activiva</name>
    <dbReference type="NCBI Taxonomy" id="1582364"/>
    <lineage>
        <taxon>Bacteria</taxon>
        <taxon>Bacillati</taxon>
        <taxon>Actinomycetota</taxon>
        <taxon>Actinomycetes</taxon>
        <taxon>Micrococcales</taxon>
        <taxon>Demequinaceae</taxon>
        <taxon>Demequina</taxon>
    </lineage>
</organism>
<dbReference type="RefSeq" id="WP_203653218.1">
    <property type="nucleotide sequence ID" value="NZ_BONR01000001.1"/>
</dbReference>
<dbReference type="PROSITE" id="PS51257">
    <property type="entry name" value="PROKAR_LIPOPROTEIN"/>
    <property type="match status" value="1"/>
</dbReference>
<dbReference type="Pfam" id="PF00188">
    <property type="entry name" value="CAP"/>
    <property type="match status" value="1"/>
</dbReference>
<feature type="chain" id="PRO_5037572643" description="SCP domain-containing protein" evidence="1">
    <location>
        <begin position="28"/>
        <end position="168"/>
    </location>
</feature>
<dbReference type="SUPFAM" id="SSF55797">
    <property type="entry name" value="PR-1-like"/>
    <property type="match status" value="1"/>
</dbReference>
<proteinExistence type="predicted"/>
<protein>
    <recommendedName>
        <fullName evidence="2">SCP domain-containing protein</fullName>
    </recommendedName>
</protein>
<dbReference type="Gene3D" id="3.40.33.10">
    <property type="entry name" value="CAP"/>
    <property type="match status" value="1"/>
</dbReference>
<feature type="domain" description="SCP" evidence="2">
    <location>
        <begin position="43"/>
        <end position="138"/>
    </location>
</feature>
<evidence type="ECO:0000313" key="3">
    <source>
        <dbReference type="EMBL" id="GIG53794.1"/>
    </source>
</evidence>
<dbReference type="InterPro" id="IPR014044">
    <property type="entry name" value="CAP_dom"/>
</dbReference>
<sequence>MTHLTRTAALLAASAVLALVTAGCAMREPVDLPAPAEFEEQLLDQINALRIEEGVERVVASSCMADHARERAARLPGAEEVPRDELPADCGDFDYAGENVSRSDQPAHEVVTTWAEDELQYPNLVDPLFVEAGVGCVGVAFDDTNRPAEGDEEIAGMACSVIFQGYAE</sequence>
<evidence type="ECO:0000259" key="2">
    <source>
        <dbReference type="Pfam" id="PF00188"/>
    </source>
</evidence>
<dbReference type="EMBL" id="BONR01000001">
    <property type="protein sequence ID" value="GIG53794.1"/>
    <property type="molecule type" value="Genomic_DNA"/>
</dbReference>
<dbReference type="Proteomes" id="UP000652354">
    <property type="component" value="Unassembled WGS sequence"/>
</dbReference>
<reference evidence="3" key="1">
    <citation type="submission" date="2021-01" db="EMBL/GenBank/DDBJ databases">
        <title>Whole genome shotgun sequence of Demequina activiva NBRC 110675.</title>
        <authorList>
            <person name="Komaki H."/>
            <person name="Tamura T."/>
        </authorList>
    </citation>
    <scope>NUCLEOTIDE SEQUENCE</scope>
    <source>
        <strain evidence="3">NBRC 110675</strain>
    </source>
</reference>
<keyword evidence="4" id="KW-1185">Reference proteome</keyword>
<gene>
    <name evidence="3" type="ORF">Dac01nite_05460</name>
</gene>
<evidence type="ECO:0000256" key="1">
    <source>
        <dbReference type="SAM" id="SignalP"/>
    </source>
</evidence>
<dbReference type="InterPro" id="IPR035940">
    <property type="entry name" value="CAP_sf"/>
</dbReference>
<dbReference type="AlphaFoldDB" id="A0A919Q0K4"/>
<comment type="caution">
    <text evidence="3">The sequence shown here is derived from an EMBL/GenBank/DDBJ whole genome shotgun (WGS) entry which is preliminary data.</text>
</comment>
<feature type="signal peptide" evidence="1">
    <location>
        <begin position="1"/>
        <end position="27"/>
    </location>
</feature>
<evidence type="ECO:0000313" key="4">
    <source>
        <dbReference type="Proteomes" id="UP000652354"/>
    </source>
</evidence>
<accession>A0A919Q0K4</accession>
<keyword evidence="1" id="KW-0732">Signal</keyword>
<name>A0A919Q0K4_9MICO</name>